<accession>A0ABW5GPL1</accession>
<feature type="chain" id="PRO_5045419379" evidence="4">
    <location>
        <begin position="27"/>
        <end position="488"/>
    </location>
</feature>
<dbReference type="EMBL" id="JBHUKU010000020">
    <property type="protein sequence ID" value="MFD2462828.1"/>
    <property type="molecule type" value="Genomic_DNA"/>
</dbReference>
<dbReference type="InterPro" id="IPR051601">
    <property type="entry name" value="Serine_prot/Carboxylest_S33"/>
</dbReference>
<gene>
    <name evidence="6" type="ORF">ACFSYJ_29745</name>
</gene>
<dbReference type="Pfam" id="PF00561">
    <property type="entry name" value="Abhydrolase_1"/>
    <property type="match status" value="1"/>
</dbReference>
<feature type="domain" description="AB hydrolase-1" evidence="5">
    <location>
        <begin position="87"/>
        <end position="439"/>
    </location>
</feature>
<organism evidence="6 7">
    <name type="scientific">Amycolatopsis samaneae</name>
    <dbReference type="NCBI Taxonomy" id="664691"/>
    <lineage>
        <taxon>Bacteria</taxon>
        <taxon>Bacillati</taxon>
        <taxon>Actinomycetota</taxon>
        <taxon>Actinomycetes</taxon>
        <taxon>Pseudonocardiales</taxon>
        <taxon>Pseudonocardiaceae</taxon>
        <taxon>Amycolatopsis</taxon>
    </lineage>
</organism>
<dbReference type="SUPFAM" id="SSF53474">
    <property type="entry name" value="alpha/beta-Hydrolases"/>
    <property type="match status" value="1"/>
</dbReference>
<keyword evidence="3 6" id="KW-0378">Hydrolase</keyword>
<dbReference type="Gene3D" id="3.40.50.1820">
    <property type="entry name" value="alpha/beta hydrolase"/>
    <property type="match status" value="1"/>
</dbReference>
<evidence type="ECO:0000259" key="5">
    <source>
        <dbReference type="Pfam" id="PF00561"/>
    </source>
</evidence>
<evidence type="ECO:0000256" key="4">
    <source>
        <dbReference type="SAM" id="SignalP"/>
    </source>
</evidence>
<evidence type="ECO:0000256" key="2">
    <source>
        <dbReference type="ARBA" id="ARBA00022729"/>
    </source>
</evidence>
<dbReference type="PANTHER" id="PTHR43248">
    <property type="entry name" value="2-SUCCINYL-6-HYDROXY-2,4-CYCLOHEXADIENE-1-CARBOXYLATE SYNTHASE"/>
    <property type="match status" value="1"/>
</dbReference>
<protein>
    <submittedName>
        <fullName evidence="6">Alpha/beta fold hydrolase</fullName>
    </submittedName>
</protein>
<reference evidence="7" key="1">
    <citation type="journal article" date="2019" name="Int. J. Syst. Evol. Microbiol.">
        <title>The Global Catalogue of Microorganisms (GCM) 10K type strain sequencing project: providing services to taxonomists for standard genome sequencing and annotation.</title>
        <authorList>
            <consortium name="The Broad Institute Genomics Platform"/>
            <consortium name="The Broad Institute Genome Sequencing Center for Infectious Disease"/>
            <person name="Wu L."/>
            <person name="Ma J."/>
        </authorList>
    </citation>
    <scope>NUCLEOTIDE SEQUENCE [LARGE SCALE GENOMIC DNA]</scope>
    <source>
        <strain evidence="7">CGMCC 4.7643</strain>
    </source>
</reference>
<evidence type="ECO:0000256" key="1">
    <source>
        <dbReference type="ARBA" id="ARBA00010088"/>
    </source>
</evidence>
<dbReference type="InterPro" id="IPR029058">
    <property type="entry name" value="AB_hydrolase_fold"/>
</dbReference>
<name>A0ABW5GPL1_9PSEU</name>
<comment type="caution">
    <text evidence="6">The sequence shown here is derived from an EMBL/GenBank/DDBJ whole genome shotgun (WGS) entry which is preliminary data.</text>
</comment>
<comment type="similarity">
    <text evidence="1">Belongs to the peptidase S33 family.</text>
</comment>
<dbReference type="InterPro" id="IPR000073">
    <property type="entry name" value="AB_hydrolase_1"/>
</dbReference>
<keyword evidence="7" id="KW-1185">Reference proteome</keyword>
<dbReference type="PANTHER" id="PTHR43248:SF29">
    <property type="entry name" value="TRIPEPTIDYL AMINOPEPTIDASE"/>
    <property type="match status" value="1"/>
</dbReference>
<evidence type="ECO:0000313" key="7">
    <source>
        <dbReference type="Proteomes" id="UP001597419"/>
    </source>
</evidence>
<evidence type="ECO:0000313" key="6">
    <source>
        <dbReference type="EMBL" id="MFD2462828.1"/>
    </source>
</evidence>
<dbReference type="RefSeq" id="WP_345393204.1">
    <property type="nucleotide sequence ID" value="NZ_BAABHG010000005.1"/>
</dbReference>
<keyword evidence="2 4" id="KW-0732">Signal</keyword>
<dbReference type="Proteomes" id="UP001597419">
    <property type="component" value="Unassembled WGS sequence"/>
</dbReference>
<proteinExistence type="inferred from homology"/>
<feature type="signal peptide" evidence="4">
    <location>
        <begin position="1"/>
        <end position="26"/>
    </location>
</feature>
<sequence>MRRSVLSGVAALSLATSLLVAAPASASPSTIDWKPCADAPGVDCARLAVPLDWAKPGGERIELSLARRKGTGAGEKLGTLMYGPGGPGGAGAKGLKHGKILADPIYDHYDVVSYDSRGIGDSKPIVCPDGPEPREWPTTEEQFRDLTAKSKRYIADCRKLSGPIYDHVDTRSDVRDMDAIRAALGERKLNYYGVSYGTLRGQQYAEYFPRNVGRLVLDSTMDHSMTSNWDFVRTESVAREEVFQQFVRWCADKPECVLHGQDVEKLVRELYDRADAGTLPDPSDPAKKYDGTRLAAYIESYTLSEEFAELATFLKTLRDGGTKPELLAAAAPTAPNPTRAIWCNDWAYRVSGYEEFKKLSDGLRKVSPNIRFNGYNPWALVCSGERAPVNPPHPLKLSRDVPPLLITNARHDPATAYPWAKSMEKQTGMTLVTYDGGGHGMYRVSSCSREYIHQYLFTGAVPPRGTHCAVEPRPSSAKLATPPDLATF</sequence>
<dbReference type="GO" id="GO:0016787">
    <property type="term" value="F:hydrolase activity"/>
    <property type="evidence" value="ECO:0007669"/>
    <property type="project" value="UniProtKB-KW"/>
</dbReference>
<evidence type="ECO:0000256" key="3">
    <source>
        <dbReference type="ARBA" id="ARBA00022801"/>
    </source>
</evidence>